<feature type="transmembrane region" description="Helical" evidence="1">
    <location>
        <begin position="239"/>
        <end position="260"/>
    </location>
</feature>
<reference evidence="3" key="1">
    <citation type="submission" date="2022-10" db="EMBL/GenBank/DDBJ databases">
        <title>Rhodococcus sp.75.</title>
        <authorList>
            <person name="Sun M."/>
        </authorList>
    </citation>
    <scope>NUCLEOTIDE SEQUENCE</scope>
    <source>
        <strain evidence="3">75</strain>
    </source>
</reference>
<accession>A0ABY6P3Z9</accession>
<keyword evidence="1" id="KW-0472">Membrane</keyword>
<dbReference type="EMBL" id="CP110615">
    <property type="protein sequence ID" value="UZJ26253.1"/>
    <property type="molecule type" value="Genomic_DNA"/>
</dbReference>
<name>A0ABY6P3Z9_9NOCA</name>
<feature type="domain" description="DUF1206" evidence="2">
    <location>
        <begin position="196"/>
        <end position="264"/>
    </location>
</feature>
<proteinExistence type="predicted"/>
<dbReference type="InterPro" id="IPR009597">
    <property type="entry name" value="DUF1206"/>
</dbReference>
<feature type="transmembrane region" description="Helical" evidence="1">
    <location>
        <begin position="148"/>
        <end position="166"/>
    </location>
</feature>
<evidence type="ECO:0000313" key="3">
    <source>
        <dbReference type="EMBL" id="UZJ26253.1"/>
    </source>
</evidence>
<evidence type="ECO:0000259" key="2">
    <source>
        <dbReference type="Pfam" id="PF06724"/>
    </source>
</evidence>
<protein>
    <submittedName>
        <fullName evidence="3">DUF1206 domain-containing protein</fullName>
    </submittedName>
</protein>
<sequence>MADSSALQAVARVGLVAYGVVHVLIAWLALQLAWGGGSSDSASKTGALAALAAQPGGRALLWLLTLGLVALALWQAGELLHHLDGLQGTGEERKDSVGNLVGSLARVVVYAALAVTAGKDAAGGSAQSSSSTQQQGTSGLFGVPGGRILVGIGALVIVGIGVYQIVKALRRSFLDEVDLTGASARTRELTEKLGMVGGAVKGFALGVVGGLFGWAAITFDPAKAQGLGGAMATILSAPFGRVLLTLVALGFLAYGGYCAVRARFPARSS</sequence>
<keyword evidence="1" id="KW-1133">Transmembrane helix</keyword>
<dbReference type="Proteomes" id="UP001164965">
    <property type="component" value="Chromosome"/>
</dbReference>
<evidence type="ECO:0000256" key="1">
    <source>
        <dbReference type="SAM" id="Phobius"/>
    </source>
</evidence>
<evidence type="ECO:0000313" key="4">
    <source>
        <dbReference type="Proteomes" id="UP001164965"/>
    </source>
</evidence>
<dbReference type="RefSeq" id="WP_265384357.1">
    <property type="nucleotide sequence ID" value="NZ_CP110615.1"/>
</dbReference>
<feature type="domain" description="DUF1206" evidence="2">
    <location>
        <begin position="101"/>
        <end position="171"/>
    </location>
</feature>
<keyword evidence="1" id="KW-0812">Transmembrane</keyword>
<organism evidence="3 4">
    <name type="scientific">Rhodococcus antarcticus</name>
    <dbReference type="NCBI Taxonomy" id="2987751"/>
    <lineage>
        <taxon>Bacteria</taxon>
        <taxon>Bacillati</taxon>
        <taxon>Actinomycetota</taxon>
        <taxon>Actinomycetes</taxon>
        <taxon>Mycobacteriales</taxon>
        <taxon>Nocardiaceae</taxon>
        <taxon>Rhodococcus</taxon>
    </lineage>
</organism>
<gene>
    <name evidence="3" type="ORF">RHODO2019_07555</name>
</gene>
<feature type="transmembrane region" description="Helical" evidence="1">
    <location>
        <begin position="193"/>
        <end position="219"/>
    </location>
</feature>
<feature type="transmembrane region" description="Helical" evidence="1">
    <location>
        <begin position="59"/>
        <end position="77"/>
    </location>
</feature>
<keyword evidence="4" id="KW-1185">Reference proteome</keyword>
<feature type="domain" description="DUF1206" evidence="2">
    <location>
        <begin position="13"/>
        <end position="76"/>
    </location>
</feature>
<dbReference type="Pfam" id="PF06724">
    <property type="entry name" value="DUF1206"/>
    <property type="match status" value="3"/>
</dbReference>
<feature type="transmembrane region" description="Helical" evidence="1">
    <location>
        <begin position="15"/>
        <end position="34"/>
    </location>
</feature>